<keyword evidence="1" id="KW-0472">Membrane</keyword>
<feature type="transmembrane region" description="Helical" evidence="1">
    <location>
        <begin position="148"/>
        <end position="175"/>
    </location>
</feature>
<evidence type="ECO:0000313" key="2">
    <source>
        <dbReference type="EMBL" id="APT92943.1"/>
    </source>
</evidence>
<evidence type="ECO:0000313" key="3">
    <source>
        <dbReference type="Proteomes" id="UP000185491"/>
    </source>
</evidence>
<dbReference type="Proteomes" id="UP000185491">
    <property type="component" value="Chromosome"/>
</dbReference>
<accession>A0A1L7D4K9</accession>
<keyword evidence="3" id="KW-1185">Reference proteome</keyword>
<protein>
    <submittedName>
        <fullName evidence="2">Membrane protein</fullName>
    </submittedName>
</protein>
<evidence type="ECO:0000256" key="1">
    <source>
        <dbReference type="SAM" id="Phobius"/>
    </source>
</evidence>
<feature type="transmembrane region" description="Helical" evidence="1">
    <location>
        <begin position="74"/>
        <end position="93"/>
    </location>
</feature>
<feature type="transmembrane region" description="Helical" evidence="1">
    <location>
        <begin position="36"/>
        <end position="62"/>
    </location>
</feature>
<reference evidence="2 3" key="1">
    <citation type="submission" date="2014-08" db="EMBL/GenBank/DDBJ databases">
        <title>Complete genome sequence of Corynebacterium phocae M408/89/1(T)(=DSM 44612(T)), isolated from the common seal (Phoca vitulina).</title>
        <authorList>
            <person name="Ruckert C."/>
            <person name="Albersmeier A."/>
            <person name="Winkler A."/>
            <person name="Kalinowski J."/>
        </authorList>
    </citation>
    <scope>NUCLEOTIDE SEQUENCE [LARGE SCALE GENOMIC DNA]</scope>
    <source>
        <strain evidence="2 3">M408/89/1</strain>
    </source>
</reference>
<dbReference type="OrthoDB" id="4375110at2"/>
<dbReference type="EMBL" id="CP009249">
    <property type="protein sequence ID" value="APT92943.1"/>
    <property type="molecule type" value="Genomic_DNA"/>
</dbReference>
<proteinExistence type="predicted"/>
<dbReference type="RefSeq" id="WP_075734974.1">
    <property type="nucleotide sequence ID" value="NZ_CP009249.1"/>
</dbReference>
<dbReference type="AlphaFoldDB" id="A0A1L7D4K9"/>
<feature type="transmembrane region" description="Helical" evidence="1">
    <location>
        <begin position="12"/>
        <end position="29"/>
    </location>
</feature>
<feature type="transmembrane region" description="Helical" evidence="1">
    <location>
        <begin position="114"/>
        <end position="142"/>
    </location>
</feature>
<sequence>MIHALSYALADSVNALLIGILVAIGIMLPRGQYRKVAALVIVGDWLGVLAASAVVTFIFVGIRDHIEALLASPIAGWLLIVVGLGLAVLSWRSKGQSNALVERLLVPLRVPSKSTVAIGFIMGAVQSLTSLPFFLGLMFLAAGDFGPWITYGGLVVYASLALSLPTLCGLFVAVVRARPDSAAGKLFAKARANSHQVALVGSYLVAAFLVLMGALSLMGLSE</sequence>
<name>A0A1L7D4K9_9CORY</name>
<feature type="transmembrane region" description="Helical" evidence="1">
    <location>
        <begin position="196"/>
        <end position="220"/>
    </location>
</feature>
<organism evidence="2 3">
    <name type="scientific">Corynebacterium phocae</name>
    <dbReference type="NCBI Taxonomy" id="161895"/>
    <lineage>
        <taxon>Bacteria</taxon>
        <taxon>Bacillati</taxon>
        <taxon>Actinomycetota</taxon>
        <taxon>Actinomycetes</taxon>
        <taxon>Mycobacteriales</taxon>
        <taxon>Corynebacteriaceae</taxon>
        <taxon>Corynebacterium</taxon>
    </lineage>
</organism>
<keyword evidence="1" id="KW-1133">Transmembrane helix</keyword>
<gene>
    <name evidence="2" type="ORF">CPHO_08640</name>
</gene>
<dbReference type="KEGG" id="cpho:CPHO_08640"/>
<keyword evidence="1" id="KW-0812">Transmembrane</keyword>